<sequence length="117" mass="13203">MNVWPDIAAPSSMSGGIFDPLDEANMETGDDAARPRFSVPRQQPMRLEWAAMSYADFDALVAFHANQRSTPFLWVRPRTGAQWEARFVSNAITHNESRDTPGRLAVQCTIQPIRRVE</sequence>
<organism evidence="2 3">
    <name type="scientific">Nitratidesulfovibrio oxamicus</name>
    <dbReference type="NCBI Taxonomy" id="32016"/>
    <lineage>
        <taxon>Bacteria</taxon>
        <taxon>Pseudomonadati</taxon>
        <taxon>Thermodesulfobacteriota</taxon>
        <taxon>Desulfovibrionia</taxon>
        <taxon>Desulfovibrionales</taxon>
        <taxon>Desulfovibrionaceae</taxon>
        <taxon>Nitratidesulfovibrio</taxon>
    </lineage>
</organism>
<proteinExistence type="predicted"/>
<protein>
    <recommendedName>
        <fullName evidence="4">Phage tail protein</fullName>
    </recommendedName>
</protein>
<comment type="caution">
    <text evidence="2">The sequence shown here is derived from an EMBL/GenBank/DDBJ whole genome shotgun (WGS) entry which is preliminary data.</text>
</comment>
<evidence type="ECO:0000313" key="2">
    <source>
        <dbReference type="EMBL" id="MBG3876143.1"/>
    </source>
</evidence>
<evidence type="ECO:0000256" key="1">
    <source>
        <dbReference type="SAM" id="MobiDB-lite"/>
    </source>
</evidence>
<dbReference type="RefSeq" id="WP_196608338.1">
    <property type="nucleotide sequence ID" value="NZ_VRYY01000077.1"/>
</dbReference>
<name>A0ABS0J134_9BACT</name>
<evidence type="ECO:0008006" key="4">
    <source>
        <dbReference type="Google" id="ProtNLM"/>
    </source>
</evidence>
<dbReference type="Proteomes" id="UP001194469">
    <property type="component" value="Unassembled WGS sequence"/>
</dbReference>
<gene>
    <name evidence="2" type="ORF">FVW20_03640</name>
</gene>
<evidence type="ECO:0000313" key="3">
    <source>
        <dbReference type="Proteomes" id="UP001194469"/>
    </source>
</evidence>
<keyword evidence="3" id="KW-1185">Reference proteome</keyword>
<accession>A0ABS0J134</accession>
<feature type="region of interest" description="Disordered" evidence="1">
    <location>
        <begin position="14"/>
        <end position="36"/>
    </location>
</feature>
<reference evidence="2 3" key="1">
    <citation type="submission" date="2019-08" db="EMBL/GenBank/DDBJ databases">
        <authorList>
            <person name="Luo N."/>
        </authorList>
    </citation>
    <scope>NUCLEOTIDE SEQUENCE [LARGE SCALE GENOMIC DNA]</scope>
    <source>
        <strain evidence="2 3">NCIMB 9442</strain>
    </source>
</reference>
<feature type="compositionally biased region" description="Acidic residues" evidence="1">
    <location>
        <begin position="20"/>
        <end position="30"/>
    </location>
</feature>
<dbReference type="EMBL" id="VRYY01000077">
    <property type="protein sequence ID" value="MBG3876143.1"/>
    <property type="molecule type" value="Genomic_DNA"/>
</dbReference>